<keyword evidence="5" id="KW-0812">Transmembrane</keyword>
<evidence type="ECO:0000256" key="1">
    <source>
        <dbReference type="ARBA" id="ARBA00004370"/>
    </source>
</evidence>
<dbReference type="GO" id="GO:0007165">
    <property type="term" value="P:signal transduction"/>
    <property type="evidence" value="ECO:0007669"/>
    <property type="project" value="UniProtKB-KW"/>
</dbReference>
<evidence type="ECO:0000256" key="3">
    <source>
        <dbReference type="ARBA" id="ARBA00029447"/>
    </source>
</evidence>
<feature type="transmembrane region" description="Helical" evidence="5">
    <location>
        <begin position="43"/>
        <end position="62"/>
    </location>
</feature>
<dbReference type="KEGG" id="ocm:CBP12_12610"/>
<sequence length="649" mass="70932">MMFYVCGWLPITLVKEATSTAKKDNYMLSKFSHLSVKAKLTLGFGLMLLAILITAVVSFSSLSDVLQRSDKLEKAEAIDLLVSKARFFQKNYMLINDKGQLEQARSHVDEARVLAEQLKSMITKPKDIAIIDEILNGTRFYETELANMVQYNESLLGALVELNKVGNAAQQQAHQLLGEEDAASSWLQQLVSIRLNQKDFALGRQDNVATRVATDLTSLINSLDRRLAILNDGAVRGLQDDIKQFEQRQTQVTELVANLASTDHRITEHAINIAKKSEELVTIQQQQMRGESTDAKFIIVVVSLIALVVGIVFAIIIIRGIVNPLTLLIQQSQRIADGDLSQDMQHDRGDELGLLMDKMQFMTVNLRQLVSDLSNSAGHIAASAEELSAVSEQSRTGVSQQRTELEQVSTAMNEMAATVQEVARNAETAFDSARSADGQATEGDRQVARMIEQIGKLSADIGDSLTTINQLEAESNNIGSILDVIKGVAEQTNLLALNAAIEAARAGEQGRGFAVVADEVRALAQRTQEATTEIGTLIVGLQKKAQESVVMMEESSTMADDTVVIANEAGESIHQIADSVSHIQQMNNQIATAAEQQSTVAEEINRSIFSIREVSDHSAAATEQTASSSTDLARQSTDLQRLIARFRLP</sequence>
<keyword evidence="2 4" id="KW-0807">Transducer</keyword>
<evidence type="ECO:0000313" key="9">
    <source>
        <dbReference type="Proteomes" id="UP000243793"/>
    </source>
</evidence>
<dbReference type="PANTHER" id="PTHR32089">
    <property type="entry name" value="METHYL-ACCEPTING CHEMOTAXIS PROTEIN MCPB"/>
    <property type="match status" value="1"/>
</dbReference>
<organism evidence="8 9">
    <name type="scientific">Oceanisphaera avium</name>
    <dbReference type="NCBI Taxonomy" id="1903694"/>
    <lineage>
        <taxon>Bacteria</taxon>
        <taxon>Pseudomonadati</taxon>
        <taxon>Pseudomonadota</taxon>
        <taxon>Gammaproteobacteria</taxon>
        <taxon>Aeromonadales</taxon>
        <taxon>Aeromonadaceae</taxon>
        <taxon>Oceanisphaera</taxon>
    </lineage>
</organism>
<dbReference type="SUPFAM" id="SSF58104">
    <property type="entry name" value="Methyl-accepting chemotaxis protein (MCP) signaling domain"/>
    <property type="match status" value="1"/>
</dbReference>
<dbReference type="Gene3D" id="1.10.287.950">
    <property type="entry name" value="Methyl-accepting chemotaxis protein"/>
    <property type="match status" value="1"/>
</dbReference>
<dbReference type="EMBL" id="CP021376">
    <property type="protein sequence ID" value="ART80890.1"/>
    <property type="molecule type" value="Genomic_DNA"/>
</dbReference>
<feature type="transmembrane region" description="Helical" evidence="5">
    <location>
        <begin position="297"/>
        <end position="322"/>
    </location>
</feature>
<dbReference type="Pfam" id="PF00672">
    <property type="entry name" value="HAMP"/>
    <property type="match status" value="1"/>
</dbReference>
<dbReference type="GO" id="GO:0016020">
    <property type="term" value="C:membrane"/>
    <property type="evidence" value="ECO:0007669"/>
    <property type="project" value="UniProtKB-SubCell"/>
</dbReference>
<evidence type="ECO:0000256" key="5">
    <source>
        <dbReference type="SAM" id="Phobius"/>
    </source>
</evidence>
<dbReference type="SMART" id="SM00304">
    <property type="entry name" value="HAMP"/>
    <property type="match status" value="2"/>
</dbReference>
<evidence type="ECO:0008006" key="10">
    <source>
        <dbReference type="Google" id="ProtNLM"/>
    </source>
</evidence>
<dbReference type="PROSITE" id="PS50885">
    <property type="entry name" value="HAMP"/>
    <property type="match status" value="1"/>
</dbReference>
<dbReference type="FunFam" id="1.10.287.950:FF:000001">
    <property type="entry name" value="Methyl-accepting chemotaxis sensory transducer"/>
    <property type="match status" value="1"/>
</dbReference>
<dbReference type="CDD" id="cd11386">
    <property type="entry name" value="MCP_signal"/>
    <property type="match status" value="1"/>
</dbReference>
<dbReference type="GO" id="GO:0006935">
    <property type="term" value="P:chemotaxis"/>
    <property type="evidence" value="ECO:0007669"/>
    <property type="project" value="UniProtKB-ARBA"/>
</dbReference>
<dbReference type="InterPro" id="IPR004089">
    <property type="entry name" value="MCPsignal_dom"/>
</dbReference>
<dbReference type="SMART" id="SM00283">
    <property type="entry name" value="MA"/>
    <property type="match status" value="1"/>
</dbReference>
<feature type="domain" description="Methyl-accepting transducer" evidence="6">
    <location>
        <begin position="376"/>
        <end position="612"/>
    </location>
</feature>
<dbReference type="InterPro" id="IPR032255">
    <property type="entry name" value="HBM"/>
</dbReference>
<dbReference type="Pfam" id="PF00015">
    <property type="entry name" value="MCPsignal"/>
    <property type="match status" value="1"/>
</dbReference>
<dbReference type="OrthoDB" id="7054443at2"/>
<comment type="subcellular location">
    <subcellularLocation>
        <location evidence="1">Membrane</location>
    </subcellularLocation>
</comment>
<keyword evidence="5" id="KW-1133">Transmembrane helix</keyword>
<proteinExistence type="inferred from homology"/>
<evidence type="ECO:0000259" key="7">
    <source>
        <dbReference type="PROSITE" id="PS50885"/>
    </source>
</evidence>
<dbReference type="PROSITE" id="PS50111">
    <property type="entry name" value="CHEMOTAXIS_TRANSDUC_2"/>
    <property type="match status" value="1"/>
</dbReference>
<name>A0A1Y0CZX9_9GAMM</name>
<keyword evidence="9" id="KW-1185">Reference proteome</keyword>
<dbReference type="SMART" id="SM01358">
    <property type="entry name" value="HBM"/>
    <property type="match status" value="1"/>
</dbReference>
<feature type="domain" description="HAMP" evidence="7">
    <location>
        <begin position="319"/>
        <end position="371"/>
    </location>
</feature>
<protein>
    <recommendedName>
        <fullName evidence="10">Methyl-accepting chemotaxis protein</fullName>
    </recommendedName>
</protein>
<dbReference type="PANTHER" id="PTHR32089:SF120">
    <property type="entry name" value="METHYL-ACCEPTING CHEMOTAXIS PROTEIN TLPQ"/>
    <property type="match status" value="1"/>
</dbReference>
<evidence type="ECO:0000313" key="8">
    <source>
        <dbReference type="EMBL" id="ART80890.1"/>
    </source>
</evidence>
<evidence type="ECO:0000256" key="4">
    <source>
        <dbReference type="PROSITE-ProRule" id="PRU00284"/>
    </source>
</evidence>
<evidence type="ECO:0000259" key="6">
    <source>
        <dbReference type="PROSITE" id="PS50111"/>
    </source>
</evidence>
<evidence type="ECO:0000256" key="2">
    <source>
        <dbReference type="ARBA" id="ARBA00023224"/>
    </source>
</evidence>
<comment type="similarity">
    <text evidence="3">Belongs to the methyl-accepting chemotaxis (MCP) protein family.</text>
</comment>
<keyword evidence="5" id="KW-0472">Membrane</keyword>
<dbReference type="AlphaFoldDB" id="A0A1Y0CZX9"/>
<dbReference type="InterPro" id="IPR003660">
    <property type="entry name" value="HAMP_dom"/>
</dbReference>
<dbReference type="Proteomes" id="UP000243793">
    <property type="component" value="Chromosome"/>
</dbReference>
<dbReference type="CDD" id="cd06225">
    <property type="entry name" value="HAMP"/>
    <property type="match status" value="1"/>
</dbReference>
<gene>
    <name evidence="8" type="ORF">CBP12_12610</name>
</gene>
<accession>A0A1Y0CZX9</accession>
<reference evidence="9" key="1">
    <citation type="submission" date="2017-05" db="EMBL/GenBank/DDBJ databases">
        <authorList>
            <person name="Sung H."/>
        </authorList>
    </citation>
    <scope>NUCLEOTIDE SEQUENCE [LARGE SCALE GENOMIC DNA]</scope>
    <source>
        <strain evidence="9">AMac2203</strain>
    </source>
</reference>